<proteinExistence type="predicted"/>
<evidence type="ECO:0000259" key="1">
    <source>
        <dbReference type="Pfam" id="PF13116"/>
    </source>
</evidence>
<organism evidence="2 3">
    <name type="scientific">Geoalkalibacter halelectricus</name>
    <dbReference type="NCBI Taxonomy" id="2847045"/>
    <lineage>
        <taxon>Bacteria</taxon>
        <taxon>Pseudomonadati</taxon>
        <taxon>Thermodesulfobacteriota</taxon>
        <taxon>Desulfuromonadia</taxon>
        <taxon>Desulfuromonadales</taxon>
        <taxon>Geoalkalibacteraceae</taxon>
        <taxon>Geoalkalibacter</taxon>
    </lineage>
</organism>
<dbReference type="InterPro" id="IPR052894">
    <property type="entry name" value="AsmA-related"/>
</dbReference>
<dbReference type="Pfam" id="PF13116">
    <property type="entry name" value="YhdP"/>
    <property type="match status" value="1"/>
</dbReference>
<evidence type="ECO:0000313" key="3">
    <source>
        <dbReference type="Proteomes" id="UP001060414"/>
    </source>
</evidence>
<dbReference type="InterPro" id="IPR025263">
    <property type="entry name" value="YhdP_central"/>
</dbReference>
<name>A0ABY5ZSR8_9BACT</name>
<feature type="domain" description="YhdP central" evidence="1">
    <location>
        <begin position="7"/>
        <end position="359"/>
    </location>
</feature>
<protein>
    <submittedName>
        <fullName evidence="2">AsmA-like C-terminal domain-containing protein</fullName>
    </submittedName>
</protein>
<evidence type="ECO:0000313" key="2">
    <source>
        <dbReference type="EMBL" id="UWZ80950.1"/>
    </source>
</evidence>
<accession>A0ABY5ZSR8</accession>
<dbReference type="EMBL" id="CP092109">
    <property type="protein sequence ID" value="UWZ80950.1"/>
    <property type="molecule type" value="Genomic_DNA"/>
</dbReference>
<gene>
    <name evidence="2" type="ORF">L9S41_05975</name>
</gene>
<dbReference type="Proteomes" id="UP001060414">
    <property type="component" value="Chromosome"/>
</dbReference>
<dbReference type="PANTHER" id="PTHR30441">
    <property type="entry name" value="DUF748 DOMAIN-CONTAINING PROTEIN"/>
    <property type="match status" value="1"/>
</dbReference>
<keyword evidence="3" id="KW-1185">Reference proteome</keyword>
<dbReference type="PANTHER" id="PTHR30441:SF4">
    <property type="entry name" value="PROTEIN ASMA"/>
    <property type="match status" value="1"/>
</dbReference>
<dbReference type="RefSeq" id="WP_260749317.1">
    <property type="nucleotide sequence ID" value="NZ_CP092109.1"/>
</dbReference>
<reference evidence="2" key="1">
    <citation type="journal article" date="2022" name="Environ. Microbiol.">
        <title>Geoalkalibacter halelectricus SAP #1 sp. nov. possessing extracellular electron transfer and mineral#reducing capabilities from a haloalkaline environment.</title>
        <authorList>
            <person name="Yadav S."/>
            <person name="Singh R."/>
            <person name="Sundharam S.S."/>
            <person name="Chaudhary S."/>
            <person name="Krishnamurthi S."/>
            <person name="Patil S.A."/>
        </authorList>
    </citation>
    <scope>NUCLEOTIDE SEQUENCE</scope>
    <source>
        <strain evidence="2">SAP-1</strain>
    </source>
</reference>
<sequence>MIRRHPIIALVCLLLLTAGLALALFVYTFDLNRYRERLEQELSRALDHPVSISDARLTLHRGVALDFREVRIGATGTDLHATAEHLYLHLEFRPLLQRRISISTAELTRPNIDLSFVPSGEDQQEAILWPAGFELNNLRVRDGRLTWRDGAEAGPKTVQNLNAEIKHLAAASNLSFALSAEIVQEVHPAKLNLSGHLTPAQDLRDWPHWQVEAQARITDLAGQELPLHLRELDAQTDLSGFADLDLLLRGQAAAGLHLEARLAGSDLEIFRAGRILPLSALEAQAAWQVKEGDWWLIVHQAKLNHWALEGPVGIAGGHQPLRLRGHLSASSMDVREFLPWLYAFRPDLAPSIEKFKPVGGSLHLRYLSFAHEPAPEGSDQGQARGSVQELDLKISDMRLDPPQGPIREANLHLTLAQERLEVVAGRLTWQEVPLTISGFVSSPFQPDEQLSLKMDSRFTADKLTGLIPTLPADFSAAGPLHVQVALSGRRDQPDLAVDADLSETRLNIGEHLEKKTGRPARLNAACRWQAPNLVIDQALIQLGPITLDLKGRMETDPARSFALTARLHETDLAALRELAPSLERAQLGGKLAGTLELAASAGEITRRTGEFDLQGGSASLAGIVGDLNQARGRILLSGTEVRIPEMQARLGESNLQLHARIADLNDPQIEIHLEGRDLRPQDLIFPGEEGRLESVAGRMLIDRRQVVFDALSARTQGGTRALVTGAVSSFSPPKVELNIAAEYGNVDEILAFFRHPPEESEAQAEQPETEGRMRVRIEVRADRGRFHNLDFVDGQAVIHYHNRVLDIYPLRASLDPGYYVGRVVWAGRRAQSPPLLVVSGSVLEADAEALYRSQTQLRGLVSGKLRGAFYMEGEGDNFWPSARGGLNFEVREGTLYRFPVLSKIFSLLNVSQIFTFRLPDMSREGMPFNKLSADVLLRDGRLSTESLFIDSHAMNLSLVGEVDLGADTIDAVLGVKPLRTVDKIVTRIPIAGWLLAGEEQALVTAHFKIQGPRSEPNVVAVPITSLSEKVFGIFRRVLGLPGKMISDFERALTLEEDAGAQEP</sequence>